<name>A0A8H6WKV3_9AGAR</name>
<dbReference type="SUPFAM" id="SSF56112">
    <property type="entry name" value="Protein kinase-like (PK-like)"/>
    <property type="match status" value="1"/>
</dbReference>
<dbReference type="GO" id="GO:0005524">
    <property type="term" value="F:ATP binding"/>
    <property type="evidence" value="ECO:0007669"/>
    <property type="project" value="InterPro"/>
</dbReference>
<dbReference type="Proteomes" id="UP000636479">
    <property type="component" value="Unassembled WGS sequence"/>
</dbReference>
<keyword evidence="3" id="KW-0418">Kinase</keyword>
<accession>A0A8H6WKV3</accession>
<dbReference type="RefSeq" id="XP_037226157.1">
    <property type="nucleotide sequence ID" value="XM_037358247.1"/>
</dbReference>
<evidence type="ECO:0000313" key="4">
    <source>
        <dbReference type="Proteomes" id="UP000636479"/>
    </source>
</evidence>
<dbReference type="PANTHER" id="PTHR44329">
    <property type="entry name" value="SERINE/THREONINE-PROTEIN KINASE TNNI3K-RELATED"/>
    <property type="match status" value="1"/>
</dbReference>
<feature type="domain" description="Protein kinase" evidence="2">
    <location>
        <begin position="162"/>
        <end position="341"/>
    </location>
</feature>
<dbReference type="AlphaFoldDB" id="A0A8H6WKV3"/>
<protein>
    <submittedName>
        <fullName evidence="3">Kinase-like protein</fullName>
    </submittedName>
</protein>
<evidence type="ECO:0000256" key="1">
    <source>
        <dbReference type="SAM" id="MobiDB-lite"/>
    </source>
</evidence>
<organism evidence="3 4">
    <name type="scientific">Mycena indigotica</name>
    <dbReference type="NCBI Taxonomy" id="2126181"/>
    <lineage>
        <taxon>Eukaryota</taxon>
        <taxon>Fungi</taxon>
        <taxon>Dikarya</taxon>
        <taxon>Basidiomycota</taxon>
        <taxon>Agaricomycotina</taxon>
        <taxon>Agaricomycetes</taxon>
        <taxon>Agaricomycetidae</taxon>
        <taxon>Agaricales</taxon>
        <taxon>Marasmiineae</taxon>
        <taxon>Mycenaceae</taxon>
        <taxon>Mycena</taxon>
    </lineage>
</organism>
<feature type="compositionally biased region" description="Polar residues" evidence="1">
    <location>
        <begin position="1"/>
        <end position="10"/>
    </location>
</feature>
<evidence type="ECO:0000259" key="2">
    <source>
        <dbReference type="PROSITE" id="PS50011"/>
    </source>
</evidence>
<keyword evidence="4" id="KW-1185">Reference proteome</keyword>
<dbReference type="Gene3D" id="1.10.510.10">
    <property type="entry name" value="Transferase(Phosphotransferase) domain 1"/>
    <property type="match status" value="1"/>
</dbReference>
<reference evidence="3" key="1">
    <citation type="submission" date="2020-05" db="EMBL/GenBank/DDBJ databases">
        <title>Mycena genomes resolve the evolution of fungal bioluminescence.</title>
        <authorList>
            <person name="Tsai I.J."/>
        </authorList>
    </citation>
    <scope>NUCLEOTIDE SEQUENCE</scope>
    <source>
        <strain evidence="3">171206Taipei</strain>
    </source>
</reference>
<keyword evidence="3" id="KW-0808">Transferase</keyword>
<evidence type="ECO:0000313" key="3">
    <source>
        <dbReference type="EMBL" id="KAF7316134.1"/>
    </source>
</evidence>
<dbReference type="EMBL" id="JACAZF010000001">
    <property type="protein sequence ID" value="KAF7316134.1"/>
    <property type="molecule type" value="Genomic_DNA"/>
</dbReference>
<dbReference type="Pfam" id="PF07714">
    <property type="entry name" value="PK_Tyr_Ser-Thr"/>
    <property type="match status" value="1"/>
</dbReference>
<dbReference type="InterPro" id="IPR001245">
    <property type="entry name" value="Ser-Thr/Tyr_kinase_cat_dom"/>
</dbReference>
<dbReference type="GeneID" id="59340763"/>
<dbReference type="PANTHER" id="PTHR44329:SF214">
    <property type="entry name" value="PROTEIN KINASE DOMAIN-CONTAINING PROTEIN"/>
    <property type="match status" value="1"/>
</dbReference>
<dbReference type="GO" id="GO:0004674">
    <property type="term" value="F:protein serine/threonine kinase activity"/>
    <property type="evidence" value="ECO:0007669"/>
    <property type="project" value="TreeGrafter"/>
</dbReference>
<dbReference type="InterPro" id="IPR000719">
    <property type="entry name" value="Prot_kinase_dom"/>
</dbReference>
<dbReference type="PROSITE" id="PS50011">
    <property type="entry name" value="PROTEIN_KINASE_DOM"/>
    <property type="match status" value="1"/>
</dbReference>
<dbReference type="InterPro" id="IPR051681">
    <property type="entry name" value="Ser/Thr_Kinases-Pseudokinases"/>
</dbReference>
<dbReference type="OrthoDB" id="346907at2759"/>
<feature type="region of interest" description="Disordered" evidence="1">
    <location>
        <begin position="1"/>
        <end position="24"/>
    </location>
</feature>
<sequence>MVVLSQSQRSSIRHGPSSLSVNNIPSHETMTAACRVIDVRLTPPRSESALEVVVRSLEYRNGLLELALELGLRSYDEGLRTTLETDETQIPSFVFEHILGDETIEREALRLQANDAQVFMDILQTVHQFLNRTVIYAGKFDASSTKTCYNIPSPLFIHGVSGRKEHPSFTGGFGEIYHASYAGKPVALKRLRYFLQISKDPRVNLKFLREALLWRQLRHPHILQFLGLDNENFPTSFSMVSAWMDNGNILQYLKRRLYEIAQGLQYLHSRQIVHGDLRGVDILITSDSCACLTDFGLSIFSDASESMRSSNRAGSLYWMAPELIDPERYGLTSKFFADTSQ</sequence>
<comment type="caution">
    <text evidence="3">The sequence shown here is derived from an EMBL/GenBank/DDBJ whole genome shotgun (WGS) entry which is preliminary data.</text>
</comment>
<dbReference type="InterPro" id="IPR011009">
    <property type="entry name" value="Kinase-like_dom_sf"/>
</dbReference>
<proteinExistence type="predicted"/>
<gene>
    <name evidence="3" type="ORF">MIND_00131500</name>
</gene>